<name>A0A9W6BUK2_9CHLO</name>
<evidence type="ECO:0000256" key="1">
    <source>
        <dbReference type="SAM" id="MobiDB-lite"/>
    </source>
</evidence>
<evidence type="ECO:0000313" key="3">
    <source>
        <dbReference type="EMBL" id="GLC58654.1"/>
    </source>
</evidence>
<reference evidence="3 4" key="2">
    <citation type="journal article" date="2023" name="Commun. Biol.">
        <title>Reorganization of the ancestral sex-determining regions during the evolution of trioecy in Pleodorina starrii.</title>
        <authorList>
            <person name="Takahashi K."/>
            <person name="Suzuki S."/>
            <person name="Kawai-Toyooka H."/>
            <person name="Yamamoto K."/>
            <person name="Hamaji T."/>
            <person name="Ootsuki R."/>
            <person name="Yamaguchi H."/>
            <person name="Kawachi M."/>
            <person name="Higashiyama T."/>
            <person name="Nozaki H."/>
        </authorList>
    </citation>
    <scope>NUCLEOTIDE SEQUENCE [LARGE SCALE GENOMIC DNA]</scope>
    <source>
        <strain evidence="3 4">NIES-4479</strain>
    </source>
</reference>
<protein>
    <submittedName>
        <fullName evidence="3">Uncharacterized protein</fullName>
    </submittedName>
</protein>
<dbReference type="EMBL" id="BRXU01000023">
    <property type="protein sequence ID" value="GLC58654.1"/>
    <property type="molecule type" value="Genomic_DNA"/>
</dbReference>
<keyword evidence="4" id="KW-1185">Reference proteome</keyword>
<gene>
    <name evidence="3" type="primary">PLESTB002065</name>
    <name evidence="2" type="synonym">PLESTB001804</name>
    <name evidence="2" type="ORF">PLESTB_001259700</name>
    <name evidence="3" type="ORF">PLESTB_001384700</name>
</gene>
<feature type="compositionally biased region" description="Low complexity" evidence="1">
    <location>
        <begin position="273"/>
        <end position="287"/>
    </location>
</feature>
<proteinExistence type="predicted"/>
<organism evidence="3 4">
    <name type="scientific">Pleodorina starrii</name>
    <dbReference type="NCBI Taxonomy" id="330485"/>
    <lineage>
        <taxon>Eukaryota</taxon>
        <taxon>Viridiplantae</taxon>
        <taxon>Chlorophyta</taxon>
        <taxon>core chlorophytes</taxon>
        <taxon>Chlorophyceae</taxon>
        <taxon>CS clade</taxon>
        <taxon>Chlamydomonadales</taxon>
        <taxon>Volvocaceae</taxon>
        <taxon>Pleodorina</taxon>
    </lineage>
</organism>
<comment type="caution">
    <text evidence="3">The sequence shown here is derived from an EMBL/GenBank/DDBJ whole genome shotgun (WGS) entry which is preliminary data.</text>
</comment>
<evidence type="ECO:0000313" key="4">
    <source>
        <dbReference type="Proteomes" id="UP001165080"/>
    </source>
</evidence>
<reference evidence="3" key="1">
    <citation type="submission" date="2022-08" db="EMBL/GenBank/DDBJ databases">
        <authorList>
            <person name="Takahashi K."/>
            <person name="Suzuki S."/>
            <person name="Kawachi M."/>
            <person name="Higashiyama T."/>
            <person name="Nozaki H."/>
        </authorList>
    </citation>
    <scope>NUCLEOTIDE SEQUENCE</scope>
    <source>
        <strain evidence="3">NIES-4479</strain>
    </source>
</reference>
<feature type="region of interest" description="Disordered" evidence="1">
    <location>
        <begin position="1"/>
        <end position="26"/>
    </location>
</feature>
<feature type="region of interest" description="Disordered" evidence="1">
    <location>
        <begin position="224"/>
        <end position="292"/>
    </location>
</feature>
<evidence type="ECO:0000313" key="2">
    <source>
        <dbReference type="EMBL" id="GLC57742.1"/>
    </source>
</evidence>
<feature type="compositionally biased region" description="Pro residues" evidence="1">
    <location>
        <begin position="230"/>
        <end position="239"/>
    </location>
</feature>
<feature type="compositionally biased region" description="Basic and acidic residues" evidence="1">
    <location>
        <begin position="1"/>
        <end position="10"/>
    </location>
</feature>
<accession>A0A9W6BUK2</accession>
<dbReference type="EMBL" id="BRXU01000019">
    <property type="protein sequence ID" value="GLC57742.1"/>
    <property type="molecule type" value="Genomic_DNA"/>
</dbReference>
<dbReference type="AlphaFoldDB" id="A0A9W6BUK2"/>
<sequence length="408" mass="41529">MKRKLSRDAVDLEVPPQHSGAWSDSSCDSGAMEVQRIHSGLPVQPESCISGDPNSTRQIIGQLFFRSANRCASATEEPIAARRANQRSGAFTALPKAALQQLLALLEGDEQALLAELRALRREYDARVAALQPSAPSAILLPTAHKPMCAASLPHPVLPLPLQQLGLYHQQRLQLVDANVRHIGLDAHLGQHCQTMQAHSGLPDADAAAGSTSSAAFGGRHDATALKSMMPPPPPPPQPYAAQRGSAQSSGQDRARKPPVAARPSPSLNQPYGAAQAAGPGPAPALGAGAGASVRSTDAASASLRGSTDGPLPPDAQLLLGLGLGLPSAETTEGQRGCTGAAAAAAHHQPQLQLSADVVEALLRNGGGGGGGGGALMGNLLAQLLQRGCQQPSAATVAAAAAARSNGV</sequence>
<dbReference type="Proteomes" id="UP001165080">
    <property type="component" value="Unassembled WGS sequence"/>
</dbReference>